<dbReference type="Proteomes" id="UP000789366">
    <property type="component" value="Unassembled WGS sequence"/>
</dbReference>
<comment type="caution">
    <text evidence="1">The sequence shown here is derived from an EMBL/GenBank/DDBJ whole genome shotgun (WGS) entry which is preliminary data.</text>
</comment>
<gene>
    <name evidence="1" type="ORF">SPELUC_LOCUS4880</name>
</gene>
<accession>A0ACA9LSH0</accession>
<dbReference type="EMBL" id="CAJVPW010004605">
    <property type="protein sequence ID" value="CAG8542901.1"/>
    <property type="molecule type" value="Genomic_DNA"/>
</dbReference>
<sequence length="393" mass="44721">MTALAGSLLNNMPFIEQPYGSFGICGDNFCPVDYTEQFVKTEYYQTPKQLQPQQPPQQPQEQFSMLPISGSTSPQQPVPNVVFSQNSQIPQFDNNDQNVKFEPVSSIPIKSEFGYLDMDSVSSAGSSPNLVASNDFENQFNYNYPPPLCEETPSEATSPTTDIHFPLNDQIAQYYEICSRSPIDHQNSQPSFDQMRFIIYEPRQNDSTSLVPNINSQNTYGMWPLSIQNGNIDNRTISTNPQPMQPIFDYPSNPVLVNPAQINPLPSASSSPQQQPAQQPQSVQNQQQLIKCPHEECTKTFSRLYNLKAHLRSHSPARPYQCPMCPRSFSRKHDLQRHIRVHTGVKPYQCPCCCKAFARTDALRRHFKMEENCRKSPEKLYLQVLTQKVLAKF</sequence>
<organism evidence="1 2">
    <name type="scientific">Cetraspora pellucida</name>
    <dbReference type="NCBI Taxonomy" id="1433469"/>
    <lineage>
        <taxon>Eukaryota</taxon>
        <taxon>Fungi</taxon>
        <taxon>Fungi incertae sedis</taxon>
        <taxon>Mucoromycota</taxon>
        <taxon>Glomeromycotina</taxon>
        <taxon>Glomeromycetes</taxon>
        <taxon>Diversisporales</taxon>
        <taxon>Gigasporaceae</taxon>
        <taxon>Cetraspora</taxon>
    </lineage>
</organism>
<name>A0ACA9LSH0_9GLOM</name>
<evidence type="ECO:0000313" key="2">
    <source>
        <dbReference type="Proteomes" id="UP000789366"/>
    </source>
</evidence>
<evidence type="ECO:0000313" key="1">
    <source>
        <dbReference type="EMBL" id="CAG8542901.1"/>
    </source>
</evidence>
<keyword evidence="2" id="KW-1185">Reference proteome</keyword>
<protein>
    <submittedName>
        <fullName evidence="1">12708_t:CDS:1</fullName>
    </submittedName>
</protein>
<reference evidence="1" key="1">
    <citation type="submission" date="2021-06" db="EMBL/GenBank/DDBJ databases">
        <authorList>
            <person name="Kallberg Y."/>
            <person name="Tangrot J."/>
            <person name="Rosling A."/>
        </authorList>
    </citation>
    <scope>NUCLEOTIDE SEQUENCE</scope>
    <source>
        <strain evidence="1">28 12/20/2015</strain>
    </source>
</reference>
<proteinExistence type="predicted"/>